<gene>
    <name evidence="1" type="primary">pheT</name>
    <name evidence="1" type="ORF">TU35_003490</name>
</gene>
<organism evidence="1 2">
    <name type="scientific">Thermoproteus sp. AZ2</name>
    <dbReference type="NCBI Taxonomy" id="1609232"/>
    <lineage>
        <taxon>Archaea</taxon>
        <taxon>Thermoproteota</taxon>
        <taxon>Thermoprotei</taxon>
        <taxon>Thermoproteales</taxon>
        <taxon>Thermoproteaceae</taxon>
        <taxon>Thermoproteus</taxon>
    </lineage>
</organism>
<keyword evidence="1" id="KW-0436">Ligase</keyword>
<evidence type="ECO:0000313" key="2">
    <source>
        <dbReference type="Proteomes" id="UP000033636"/>
    </source>
</evidence>
<accession>A0ACC6V0D7</accession>
<dbReference type="EC" id="6.1.1.20" evidence="1"/>
<protein>
    <submittedName>
        <fullName evidence="1">Phenylalanine--tRNA ligase subunit beta</fullName>
        <ecNumber evidence="1">6.1.1.20</ecNumber>
    </submittedName>
</protein>
<evidence type="ECO:0000313" key="1">
    <source>
        <dbReference type="EMBL" id="MFB6490303.1"/>
    </source>
</evidence>
<proteinExistence type="predicted"/>
<dbReference type="EMBL" id="JZWT02000007">
    <property type="protein sequence ID" value="MFB6490303.1"/>
    <property type="molecule type" value="Genomic_DNA"/>
</dbReference>
<name>A0ACC6V0D7_9CREN</name>
<reference evidence="1" key="1">
    <citation type="submission" date="2024-07" db="EMBL/GenBank/DDBJ databases">
        <title>Metagenome and Metagenome-Assembled Genomes of Archaea from a hot spring from the geothermal field of Los Azufres, Mexico.</title>
        <authorList>
            <person name="Marin-Paredes R."/>
            <person name="Martinez-Romero E."/>
            <person name="Servin-Garciduenas L.E."/>
        </authorList>
    </citation>
    <scope>NUCLEOTIDE SEQUENCE</scope>
</reference>
<sequence length="517" mass="57064">MPIIDLALWDLERLTGAREQGIMKALDYIKGNLESREGDRLKFEATHDRPDFFSAEGLARAIKGVLGIEAGAPRAEVKAGDVQLIYGERIEERPYALMAIVRGLRLDDEAIAQMIQLQEKLHDTYGRDRRKIAIGFYDLAKIKPPIYYKRVSADDEYVPLGLDRPVKVREMYELTDKGRKYAGLIKREAPPALVDSSGQIMVIIPVLGSECCKVTASTRDVLIDVTGQDPAYISKVMSVLVYSLLERSDAKVVELVKTSGGVVDISPRLLAVRRSDVSALLGVEVGEEEYADLLRRARYDVEGERVVVPPYRINVLSWIDVAEDVAILKGYNKLPREPPPMSTAGRRHRVEASSWGARRALLSLGFYEVMNYVLSPAQLLGAFGLGYAEVLNPASERLNAVRSSLLPGLLDMASRAKRKEVRMFEVGDVFDGETKRAVAFVLAKDGATLTDGLAVLRALCVRLGARCEASNHKAPWCIEGRCAKISGDLSGIIGEVKPEILERIGLLKPTVAAELYL</sequence>
<comment type="caution">
    <text evidence="1">The sequence shown here is derived from an EMBL/GenBank/DDBJ whole genome shotgun (WGS) entry which is preliminary data.</text>
</comment>
<dbReference type="Proteomes" id="UP000033636">
    <property type="component" value="Unassembled WGS sequence"/>
</dbReference>